<gene>
    <name evidence="1" type="ORF">J2W52_005120</name>
</gene>
<organism evidence="1 2">
    <name type="scientific">Rhizobium miluonense</name>
    <dbReference type="NCBI Taxonomy" id="411945"/>
    <lineage>
        <taxon>Bacteria</taxon>
        <taxon>Pseudomonadati</taxon>
        <taxon>Pseudomonadota</taxon>
        <taxon>Alphaproteobacteria</taxon>
        <taxon>Hyphomicrobiales</taxon>
        <taxon>Rhizobiaceae</taxon>
        <taxon>Rhizobium/Agrobacterium group</taxon>
        <taxon>Rhizobium</taxon>
    </lineage>
</organism>
<keyword evidence="1" id="KW-0456">Lyase</keyword>
<evidence type="ECO:0000313" key="2">
    <source>
        <dbReference type="Proteomes" id="UP001250791"/>
    </source>
</evidence>
<feature type="non-terminal residue" evidence="1">
    <location>
        <position position="1"/>
    </location>
</feature>
<dbReference type="EC" id="4.3.3.7" evidence="1"/>
<comment type="caution">
    <text evidence="1">The sequence shown here is derived from an EMBL/GenBank/DDBJ whole genome shotgun (WGS) entry which is preliminary data.</text>
</comment>
<dbReference type="EMBL" id="JAVDUP010000007">
    <property type="protein sequence ID" value="MDR6903487.1"/>
    <property type="molecule type" value="Genomic_DNA"/>
</dbReference>
<reference evidence="1 2" key="1">
    <citation type="submission" date="2023-07" db="EMBL/GenBank/DDBJ databases">
        <title>Sorghum-associated microbial communities from plants grown in Nebraska, USA.</title>
        <authorList>
            <person name="Schachtman D."/>
        </authorList>
    </citation>
    <scope>NUCLEOTIDE SEQUENCE [LARGE SCALE GENOMIC DNA]</scope>
    <source>
        <strain evidence="1 2">3199</strain>
    </source>
</reference>
<sequence length="39" mass="4492">GLDVGPVRVPGVPRLDEKDREELFALLRRWREVDELSSS</sequence>
<protein>
    <submittedName>
        <fullName evidence="1">4-hydroxy-tetrahydrodipicolinate synthase</fullName>
        <ecNumber evidence="1">4.3.3.7</ecNumber>
    </submittedName>
</protein>
<proteinExistence type="predicted"/>
<keyword evidence="2" id="KW-1185">Reference proteome</keyword>
<accession>A0ABU1SWY4</accession>
<dbReference type="GO" id="GO:0008840">
    <property type="term" value="F:4-hydroxy-tetrahydrodipicolinate synthase activity"/>
    <property type="evidence" value="ECO:0007669"/>
    <property type="project" value="UniProtKB-EC"/>
</dbReference>
<dbReference type="Proteomes" id="UP001250791">
    <property type="component" value="Unassembled WGS sequence"/>
</dbReference>
<evidence type="ECO:0000313" key="1">
    <source>
        <dbReference type="EMBL" id="MDR6903487.1"/>
    </source>
</evidence>
<name>A0ABU1SWY4_9HYPH</name>